<dbReference type="EMBL" id="JAGXEW010000001">
    <property type="protein sequence ID" value="KAK1175403.1"/>
    <property type="molecule type" value="Genomic_DNA"/>
</dbReference>
<organism evidence="6 7">
    <name type="scientific">Acipenser oxyrinchus oxyrinchus</name>
    <dbReference type="NCBI Taxonomy" id="40147"/>
    <lineage>
        <taxon>Eukaryota</taxon>
        <taxon>Metazoa</taxon>
        <taxon>Chordata</taxon>
        <taxon>Craniata</taxon>
        <taxon>Vertebrata</taxon>
        <taxon>Euteleostomi</taxon>
        <taxon>Actinopterygii</taxon>
        <taxon>Chondrostei</taxon>
        <taxon>Acipenseriformes</taxon>
        <taxon>Acipenseridae</taxon>
        <taxon>Acipenser</taxon>
    </lineage>
</organism>
<evidence type="ECO:0000259" key="4">
    <source>
        <dbReference type="PROSITE" id="PS50030"/>
    </source>
</evidence>
<dbReference type="Gene3D" id="1.25.40.10">
    <property type="entry name" value="Tetratricopeptide repeat domain"/>
    <property type="match status" value="1"/>
</dbReference>
<dbReference type="Pfam" id="PF00076">
    <property type="entry name" value="RRM_1"/>
    <property type="match status" value="1"/>
</dbReference>
<dbReference type="Gene3D" id="1.10.8.10">
    <property type="entry name" value="DNA helicase RuvA subunit, C-terminal domain"/>
    <property type="match status" value="1"/>
</dbReference>
<feature type="repeat" description="TPR" evidence="2">
    <location>
        <begin position="346"/>
        <end position="379"/>
    </location>
</feature>
<feature type="compositionally biased region" description="Basic and acidic residues" evidence="3">
    <location>
        <begin position="304"/>
        <end position="331"/>
    </location>
</feature>
<dbReference type="SUPFAM" id="SSF46934">
    <property type="entry name" value="UBA-like"/>
    <property type="match status" value="1"/>
</dbReference>
<evidence type="ECO:0000256" key="3">
    <source>
        <dbReference type="SAM" id="MobiDB-lite"/>
    </source>
</evidence>
<dbReference type="InterPro" id="IPR035979">
    <property type="entry name" value="RBD_domain_sf"/>
</dbReference>
<comment type="caution">
    <text evidence="6">The sequence shown here is derived from an EMBL/GenBank/DDBJ whole genome shotgun (WGS) entry which is preliminary data.</text>
</comment>
<dbReference type="InterPro" id="IPR019734">
    <property type="entry name" value="TPR_rpt"/>
</dbReference>
<evidence type="ECO:0000256" key="1">
    <source>
        <dbReference type="PROSITE-ProRule" id="PRU00176"/>
    </source>
</evidence>
<dbReference type="SUPFAM" id="SSF54928">
    <property type="entry name" value="RNA-binding domain, RBD"/>
    <property type="match status" value="1"/>
</dbReference>
<keyword evidence="2" id="KW-0802">TPR repeat</keyword>
<dbReference type="CDD" id="cd00590">
    <property type="entry name" value="RRM_SF"/>
    <property type="match status" value="1"/>
</dbReference>
<evidence type="ECO:0000313" key="6">
    <source>
        <dbReference type="EMBL" id="KAK1175403.1"/>
    </source>
</evidence>
<evidence type="ECO:0000313" key="7">
    <source>
        <dbReference type="Proteomes" id="UP001230051"/>
    </source>
</evidence>
<feature type="region of interest" description="Disordered" evidence="3">
    <location>
        <begin position="191"/>
        <end position="210"/>
    </location>
</feature>
<dbReference type="InterPro" id="IPR009060">
    <property type="entry name" value="UBA-like_sf"/>
</dbReference>
<proteinExistence type="predicted"/>
<dbReference type="PROSITE" id="PS50030">
    <property type="entry name" value="UBA"/>
    <property type="match status" value="1"/>
</dbReference>
<dbReference type="PROSITE" id="PS50005">
    <property type="entry name" value="TPR"/>
    <property type="match status" value="1"/>
</dbReference>
<dbReference type="Proteomes" id="UP001230051">
    <property type="component" value="Unassembled WGS sequence"/>
</dbReference>
<keyword evidence="7" id="KW-1185">Reference proteome</keyword>
<feature type="compositionally biased region" description="Basic residues" evidence="3">
    <location>
        <begin position="192"/>
        <end position="204"/>
    </location>
</feature>
<accession>A0AAD8GJX0</accession>
<dbReference type="SMART" id="SM00360">
    <property type="entry name" value="RRM"/>
    <property type="match status" value="1"/>
</dbReference>
<dbReference type="SMART" id="SM00028">
    <property type="entry name" value="TPR"/>
    <property type="match status" value="3"/>
</dbReference>
<dbReference type="InterPro" id="IPR000504">
    <property type="entry name" value="RRM_dom"/>
</dbReference>
<keyword evidence="1" id="KW-0694">RNA-binding</keyword>
<name>A0AAD8GJX0_ACIOX</name>
<feature type="region of interest" description="Disordered" evidence="3">
    <location>
        <begin position="237"/>
        <end position="337"/>
    </location>
</feature>
<protein>
    <submittedName>
        <fullName evidence="6">Tetratricopeptide repeat protein 31-like isoform X1</fullName>
    </submittedName>
</protein>
<reference evidence="6" key="1">
    <citation type="submission" date="2022-02" db="EMBL/GenBank/DDBJ databases">
        <title>Atlantic sturgeon de novo genome assembly.</title>
        <authorList>
            <person name="Stock M."/>
            <person name="Klopp C."/>
            <person name="Guiguen Y."/>
            <person name="Cabau C."/>
            <person name="Parinello H."/>
            <person name="Santidrian Yebra-Pimentel E."/>
            <person name="Kuhl H."/>
            <person name="Dirks R.P."/>
            <person name="Guessner J."/>
            <person name="Wuertz S."/>
            <person name="Du K."/>
            <person name="Schartl M."/>
        </authorList>
    </citation>
    <scope>NUCLEOTIDE SEQUENCE</scope>
    <source>
        <strain evidence="6">STURGEONOMICS-FGT-2020</strain>
        <tissue evidence="6">Whole blood</tissue>
    </source>
</reference>
<dbReference type="PROSITE" id="PS50102">
    <property type="entry name" value="RRM"/>
    <property type="match status" value="1"/>
</dbReference>
<evidence type="ECO:0000259" key="5">
    <source>
        <dbReference type="PROSITE" id="PS50102"/>
    </source>
</evidence>
<gene>
    <name evidence="6" type="primary">TTC31</name>
    <name evidence="6" type="ORF">AOXY_G49</name>
</gene>
<dbReference type="PANTHER" id="PTHR47678">
    <property type="entry name" value="TETRATRICOPEPTIDE REPEAT PROTEIN 31"/>
    <property type="match status" value="1"/>
</dbReference>
<dbReference type="PANTHER" id="PTHR47678:SF1">
    <property type="entry name" value="TETRATRICOPEPTIDE REPEAT PROTEIN 31"/>
    <property type="match status" value="1"/>
</dbReference>
<dbReference type="InterPro" id="IPR011990">
    <property type="entry name" value="TPR-like_helical_dom_sf"/>
</dbReference>
<dbReference type="InterPro" id="IPR012677">
    <property type="entry name" value="Nucleotide-bd_a/b_plait_sf"/>
</dbReference>
<dbReference type="SUPFAM" id="SSF48452">
    <property type="entry name" value="TPR-like"/>
    <property type="match status" value="1"/>
</dbReference>
<dbReference type="InterPro" id="IPR015940">
    <property type="entry name" value="UBA"/>
</dbReference>
<dbReference type="AlphaFoldDB" id="A0AAD8GJX0"/>
<feature type="domain" description="UBA" evidence="4">
    <location>
        <begin position="449"/>
        <end position="476"/>
    </location>
</feature>
<dbReference type="GO" id="GO:0003723">
    <property type="term" value="F:RNA binding"/>
    <property type="evidence" value="ECO:0007669"/>
    <property type="project" value="UniProtKB-UniRule"/>
</dbReference>
<feature type="compositionally biased region" description="Acidic residues" evidence="3">
    <location>
        <begin position="279"/>
        <end position="289"/>
    </location>
</feature>
<evidence type="ECO:0000256" key="2">
    <source>
        <dbReference type="PROSITE-ProRule" id="PRU00339"/>
    </source>
</evidence>
<dbReference type="Pfam" id="PF13181">
    <property type="entry name" value="TPR_8"/>
    <property type="match status" value="1"/>
</dbReference>
<feature type="compositionally biased region" description="Basic and acidic residues" evidence="3">
    <location>
        <begin position="252"/>
        <end position="264"/>
    </location>
</feature>
<sequence>MSYVFTFDCDPYPSSTLQYFNNSCRKLSSLRANYCNSAERTVSGRTPVKTDQRIVPKTAGEVVDISFDHHCGNIVDLVKRLEGEDITKMTNPRPAGLGFEYQIEDDDAYEDVDDSDDEYSESDYCYSDYDPDYAHRSTYCGFPRAFLDPHYMPRGLDMNLPFNYKMGVTAEEAEKNGKELVDEEQRVAQKAEKKRLKKKRQKERKRQEKLEKINQNEANCLAEELLNVNIANSDEEKNISNKKDASMLSAKRPPESSEKHKEINGYESSNEDDSKKEDSPEEESEDELDLTSTFVSKAASIAKRKMELKPKPEKKEKKKKPEKDTEVKQEIQENGNEDNGAILARSFEQADIGNQLASSGRFEVAVTYFTNAIKFNPKEYKLFGNRSFCYERLMQYDKALNDAEISLSLCPSWTKGYFRKGKALAGLQRYAEAVVALKEVLKLDSTCADAEQELMRVQIIQLMEMGFTREQSTDALIMYGTVHKALEALSNIHAGNGHAVEEEWIVSGKRGHSAAKSVPRPQIPQTTQLKPVLQPRTAQANIQLGEQPIWVGNVTNSISPELLKHVFSTAGPINSVKMLYDRHCAFVNYSNKEAAERAIQTLQGLEIEGTKLLIRYPDHSYKNQGRTNLPSAVPGLAAAQTAKPLVLGKPVGECFFWRTTGCTKKVCPFKHIPEHKGIDRQKK</sequence>
<feature type="domain" description="RRM" evidence="5">
    <location>
        <begin position="547"/>
        <end position="619"/>
    </location>
</feature>
<dbReference type="Gene3D" id="3.30.70.330">
    <property type="match status" value="1"/>
</dbReference>